<comment type="similarity">
    <text evidence="1 7">Belongs to the acylphosphatase family.</text>
</comment>
<feature type="active site" evidence="5">
    <location>
        <position position="18"/>
    </location>
</feature>
<evidence type="ECO:0000256" key="7">
    <source>
        <dbReference type="RuleBase" id="RU004168"/>
    </source>
</evidence>
<dbReference type="InterPro" id="IPR001792">
    <property type="entry name" value="Acylphosphatase-like_dom"/>
</dbReference>
<keyword evidence="10" id="KW-1185">Reference proteome</keyword>
<feature type="active site" evidence="5">
    <location>
        <position position="36"/>
    </location>
</feature>
<dbReference type="PANTHER" id="PTHR47268:SF4">
    <property type="entry name" value="ACYLPHOSPHATASE"/>
    <property type="match status" value="1"/>
</dbReference>
<dbReference type="InterPro" id="IPR036046">
    <property type="entry name" value="Acylphosphatase-like_dom_sf"/>
</dbReference>
<dbReference type="Pfam" id="PF00708">
    <property type="entry name" value="Acylphosphatase"/>
    <property type="match status" value="1"/>
</dbReference>
<dbReference type="OrthoDB" id="9808093at2"/>
<evidence type="ECO:0000256" key="3">
    <source>
        <dbReference type="ARBA" id="ARBA00015991"/>
    </source>
</evidence>
<dbReference type="PANTHER" id="PTHR47268">
    <property type="entry name" value="ACYLPHOSPHATASE"/>
    <property type="match status" value="1"/>
</dbReference>
<dbReference type="PROSITE" id="PS00151">
    <property type="entry name" value="ACYLPHOSPHATASE_2"/>
    <property type="match status" value="1"/>
</dbReference>
<accession>A0A1G8DAX4</accession>
<dbReference type="Proteomes" id="UP000199163">
    <property type="component" value="Unassembled WGS sequence"/>
</dbReference>
<name>A0A1G8DAX4_9BACI</name>
<evidence type="ECO:0000313" key="9">
    <source>
        <dbReference type="EMBL" id="SDH54948.1"/>
    </source>
</evidence>
<protein>
    <recommendedName>
        <fullName evidence="3 5">Acylphosphatase</fullName>
        <ecNumber evidence="2 5">3.6.1.7</ecNumber>
    </recommendedName>
</protein>
<evidence type="ECO:0000313" key="10">
    <source>
        <dbReference type="Proteomes" id="UP000199163"/>
    </source>
</evidence>
<dbReference type="RefSeq" id="WP_091272629.1">
    <property type="nucleotide sequence ID" value="NZ_FNDK01000007.1"/>
</dbReference>
<dbReference type="SUPFAM" id="SSF54975">
    <property type="entry name" value="Acylphosphatase/BLUF domain-like"/>
    <property type="match status" value="1"/>
</dbReference>
<dbReference type="EMBL" id="FNDK01000007">
    <property type="protein sequence ID" value="SDH54948.1"/>
    <property type="molecule type" value="Genomic_DNA"/>
</dbReference>
<evidence type="ECO:0000256" key="2">
    <source>
        <dbReference type="ARBA" id="ARBA00012150"/>
    </source>
</evidence>
<dbReference type="PRINTS" id="PR00112">
    <property type="entry name" value="ACYLPHPHTASE"/>
</dbReference>
<evidence type="ECO:0000259" key="8">
    <source>
        <dbReference type="PROSITE" id="PS51160"/>
    </source>
</evidence>
<reference evidence="9 10" key="1">
    <citation type="submission" date="2016-10" db="EMBL/GenBank/DDBJ databases">
        <authorList>
            <person name="de Groot N.N."/>
        </authorList>
    </citation>
    <scope>NUCLEOTIDE SEQUENCE [LARGE SCALE GENOMIC DNA]</scope>
    <source>
        <strain evidence="9 10">DSM 21632</strain>
    </source>
</reference>
<proteinExistence type="inferred from homology"/>
<feature type="domain" description="Acylphosphatase-like" evidence="8">
    <location>
        <begin position="3"/>
        <end position="90"/>
    </location>
</feature>
<dbReference type="STRING" id="568899.SAMN05192534_10731"/>
<sequence>MTKQHIIVHGKVQGVGFRNFVQSKALQLGMKGWVRNKNDGTVEIKAEGEDSAMQMFIAAVQNGSTMSSVDYLDIHETDTVDHNDRFHITY</sequence>
<organism evidence="9 10">
    <name type="scientific">Alteribacillus persepolensis</name>
    <dbReference type="NCBI Taxonomy" id="568899"/>
    <lineage>
        <taxon>Bacteria</taxon>
        <taxon>Bacillati</taxon>
        <taxon>Bacillota</taxon>
        <taxon>Bacilli</taxon>
        <taxon>Bacillales</taxon>
        <taxon>Bacillaceae</taxon>
        <taxon>Alteribacillus</taxon>
    </lineage>
</organism>
<evidence type="ECO:0000256" key="5">
    <source>
        <dbReference type="PROSITE-ProRule" id="PRU00520"/>
    </source>
</evidence>
<dbReference type="EC" id="3.6.1.7" evidence="2 5"/>
<gene>
    <name evidence="9" type="ORF">SAMN05192534_10731</name>
</gene>
<dbReference type="GO" id="GO:0003998">
    <property type="term" value="F:acylphosphatase activity"/>
    <property type="evidence" value="ECO:0007669"/>
    <property type="project" value="UniProtKB-EC"/>
</dbReference>
<dbReference type="InterPro" id="IPR020456">
    <property type="entry name" value="Acylphosphatase"/>
</dbReference>
<dbReference type="AlphaFoldDB" id="A0A1G8DAX4"/>
<evidence type="ECO:0000256" key="4">
    <source>
        <dbReference type="ARBA" id="ARBA00047645"/>
    </source>
</evidence>
<evidence type="ECO:0000256" key="6">
    <source>
        <dbReference type="RuleBase" id="RU000553"/>
    </source>
</evidence>
<keyword evidence="5 6" id="KW-0378">Hydrolase</keyword>
<evidence type="ECO:0000256" key="1">
    <source>
        <dbReference type="ARBA" id="ARBA00005614"/>
    </source>
</evidence>
<dbReference type="PROSITE" id="PS51160">
    <property type="entry name" value="ACYLPHOSPHATASE_3"/>
    <property type="match status" value="1"/>
</dbReference>
<dbReference type="InterPro" id="IPR017968">
    <property type="entry name" value="Acylphosphatase_CS"/>
</dbReference>
<dbReference type="Gene3D" id="3.30.70.100">
    <property type="match status" value="1"/>
</dbReference>
<comment type="catalytic activity">
    <reaction evidence="4 5 6">
        <text>an acyl phosphate + H2O = a carboxylate + phosphate + H(+)</text>
        <dbReference type="Rhea" id="RHEA:14965"/>
        <dbReference type="ChEBI" id="CHEBI:15377"/>
        <dbReference type="ChEBI" id="CHEBI:15378"/>
        <dbReference type="ChEBI" id="CHEBI:29067"/>
        <dbReference type="ChEBI" id="CHEBI:43474"/>
        <dbReference type="ChEBI" id="CHEBI:59918"/>
        <dbReference type="EC" id="3.6.1.7"/>
    </reaction>
</comment>
<dbReference type="PROSITE" id="PS00150">
    <property type="entry name" value="ACYLPHOSPHATASE_1"/>
    <property type="match status" value="1"/>
</dbReference>